<keyword evidence="2 4" id="KW-0396">Initiation factor</keyword>
<dbReference type="STRING" id="493.BWD07_05340"/>
<feature type="domain" description="Translation initiation factor 3 N-terminal" evidence="8">
    <location>
        <begin position="25"/>
        <end position="94"/>
    </location>
</feature>
<dbReference type="InterPro" id="IPR019813">
    <property type="entry name" value="Translation_initiation_fac3_CS"/>
</dbReference>
<name>A0A3S4QV89_9NEIS</name>
<evidence type="ECO:0000256" key="1">
    <source>
        <dbReference type="ARBA" id="ARBA00005439"/>
    </source>
</evidence>
<evidence type="ECO:0000256" key="6">
    <source>
        <dbReference type="RuleBase" id="RU000646"/>
    </source>
</evidence>
<evidence type="ECO:0000256" key="4">
    <source>
        <dbReference type="HAMAP-Rule" id="MF_00080"/>
    </source>
</evidence>
<gene>
    <name evidence="4 9" type="primary">infC</name>
    <name evidence="9" type="ORF">NCTC10296_02042</name>
</gene>
<dbReference type="InterPro" id="IPR019814">
    <property type="entry name" value="Translation_initiation_fac_3_N"/>
</dbReference>
<dbReference type="GO" id="GO:0032790">
    <property type="term" value="P:ribosome disassembly"/>
    <property type="evidence" value="ECO:0007669"/>
    <property type="project" value="TreeGrafter"/>
</dbReference>
<dbReference type="Gene3D" id="3.30.110.10">
    <property type="entry name" value="Translation initiation factor 3 (IF-3), C-terminal domain"/>
    <property type="match status" value="1"/>
</dbReference>
<evidence type="ECO:0000259" key="7">
    <source>
        <dbReference type="Pfam" id="PF00707"/>
    </source>
</evidence>
<dbReference type="GO" id="GO:0005829">
    <property type="term" value="C:cytosol"/>
    <property type="evidence" value="ECO:0007669"/>
    <property type="project" value="TreeGrafter"/>
</dbReference>
<organism evidence="9 10">
    <name type="scientific">Neisseria canis</name>
    <dbReference type="NCBI Taxonomy" id="493"/>
    <lineage>
        <taxon>Bacteria</taxon>
        <taxon>Pseudomonadati</taxon>
        <taxon>Pseudomonadota</taxon>
        <taxon>Betaproteobacteria</taxon>
        <taxon>Neisseriales</taxon>
        <taxon>Neisseriaceae</taxon>
        <taxon>Neisseria</taxon>
    </lineage>
</organism>
<comment type="similarity">
    <text evidence="1 4 6">Belongs to the IF-3 family.</text>
</comment>
<dbReference type="InterPro" id="IPR036788">
    <property type="entry name" value="T_IF-3_C_sf"/>
</dbReference>
<dbReference type="Gene3D" id="3.10.20.80">
    <property type="entry name" value="Translation initiation factor 3 (IF-3), N-terminal domain"/>
    <property type="match status" value="1"/>
</dbReference>
<comment type="subcellular location">
    <subcellularLocation>
        <location evidence="4 6">Cytoplasm</location>
    </subcellularLocation>
</comment>
<sequence>MDRSPVNLVIFIRSIVIAQEREARINGEITAKEVRLISGSGEQLGIVSLRDALAMSEEQDVDLVEISPTAKPPVCKLMDFGKYKYEQSKKRDEAKKKQKQVQIKEIKFRPGTDEGDYQIKMRNINRFLADGDKVKVTLRFRGREMAHQEFGAQLLERVKEDLAEVGAIEQFPKMEGRQMVMMIAPKKK</sequence>
<dbReference type="RefSeq" id="WP_126326733.1">
    <property type="nucleotide sequence ID" value="NZ_CAUJPY010000004.1"/>
</dbReference>
<dbReference type="GO" id="GO:0016020">
    <property type="term" value="C:membrane"/>
    <property type="evidence" value="ECO:0007669"/>
    <property type="project" value="TreeGrafter"/>
</dbReference>
<dbReference type="Pfam" id="PF00707">
    <property type="entry name" value="IF3_C"/>
    <property type="match status" value="1"/>
</dbReference>
<accession>A0A3S4QV89</accession>
<dbReference type="OrthoDB" id="9806014at2"/>
<dbReference type="EMBL" id="LR134313">
    <property type="protein sequence ID" value="VEF02912.1"/>
    <property type="molecule type" value="Genomic_DNA"/>
</dbReference>
<dbReference type="AlphaFoldDB" id="A0A3S4QV89"/>
<protein>
    <recommendedName>
        <fullName evidence="4 5">Translation initiation factor IF-3</fullName>
    </recommendedName>
</protein>
<dbReference type="FunFam" id="3.10.20.80:FF:000001">
    <property type="entry name" value="Translation initiation factor IF-3"/>
    <property type="match status" value="1"/>
</dbReference>
<comment type="function">
    <text evidence="4 6">IF-3 binds to the 30S ribosomal subunit and shifts the equilibrium between 70S ribosomes and their 50S and 30S subunits in favor of the free subunits, thus enhancing the availability of 30S subunits on which protein synthesis initiation begins.</text>
</comment>
<dbReference type="Proteomes" id="UP000279284">
    <property type="component" value="Chromosome"/>
</dbReference>
<dbReference type="PANTHER" id="PTHR10938:SF0">
    <property type="entry name" value="TRANSLATION INITIATION FACTOR IF-3, MITOCHONDRIAL"/>
    <property type="match status" value="1"/>
</dbReference>
<dbReference type="SUPFAM" id="SSF54364">
    <property type="entry name" value="Translation initiation factor IF3, N-terminal domain"/>
    <property type="match status" value="1"/>
</dbReference>
<keyword evidence="3 4" id="KW-0648">Protein biosynthesis</keyword>
<dbReference type="GO" id="GO:0003743">
    <property type="term" value="F:translation initiation factor activity"/>
    <property type="evidence" value="ECO:0007669"/>
    <property type="project" value="UniProtKB-UniRule"/>
</dbReference>
<dbReference type="GO" id="GO:0043022">
    <property type="term" value="F:ribosome binding"/>
    <property type="evidence" value="ECO:0007669"/>
    <property type="project" value="UniProtKB-ARBA"/>
</dbReference>
<keyword evidence="4" id="KW-0963">Cytoplasm</keyword>
<dbReference type="PANTHER" id="PTHR10938">
    <property type="entry name" value="TRANSLATION INITIATION FACTOR IF-3"/>
    <property type="match status" value="1"/>
</dbReference>
<dbReference type="SUPFAM" id="SSF55200">
    <property type="entry name" value="Translation initiation factor IF3, C-terminal domain"/>
    <property type="match status" value="1"/>
</dbReference>
<evidence type="ECO:0000259" key="8">
    <source>
        <dbReference type="Pfam" id="PF05198"/>
    </source>
</evidence>
<evidence type="ECO:0000256" key="3">
    <source>
        <dbReference type="ARBA" id="ARBA00022917"/>
    </source>
</evidence>
<proteinExistence type="inferred from homology"/>
<dbReference type="KEGG" id="nci:NCTC10296_02042"/>
<dbReference type="InterPro" id="IPR001288">
    <property type="entry name" value="Translation_initiation_fac_3"/>
</dbReference>
<evidence type="ECO:0000313" key="10">
    <source>
        <dbReference type="Proteomes" id="UP000279284"/>
    </source>
</evidence>
<dbReference type="InterPro" id="IPR019815">
    <property type="entry name" value="Translation_initiation_fac_3_C"/>
</dbReference>
<evidence type="ECO:0000256" key="2">
    <source>
        <dbReference type="ARBA" id="ARBA00022540"/>
    </source>
</evidence>
<evidence type="ECO:0000313" key="9">
    <source>
        <dbReference type="EMBL" id="VEF02912.1"/>
    </source>
</evidence>
<dbReference type="NCBIfam" id="TIGR00168">
    <property type="entry name" value="infC"/>
    <property type="match status" value="1"/>
</dbReference>
<feature type="domain" description="Translation initiation factor 3 C-terminal" evidence="7">
    <location>
        <begin position="101"/>
        <end position="186"/>
    </location>
</feature>
<keyword evidence="10" id="KW-1185">Reference proteome</keyword>
<reference evidence="9 10" key="1">
    <citation type="submission" date="2018-12" db="EMBL/GenBank/DDBJ databases">
        <authorList>
            <consortium name="Pathogen Informatics"/>
        </authorList>
    </citation>
    <scope>NUCLEOTIDE SEQUENCE [LARGE SCALE GENOMIC DNA]</scope>
    <source>
        <strain evidence="9 10">NCTC10296</strain>
    </source>
</reference>
<evidence type="ECO:0000256" key="5">
    <source>
        <dbReference type="NCBIfam" id="TIGR00168"/>
    </source>
</evidence>
<dbReference type="HAMAP" id="MF_00080">
    <property type="entry name" value="IF_3"/>
    <property type="match status" value="1"/>
</dbReference>
<dbReference type="Pfam" id="PF05198">
    <property type="entry name" value="IF3_N"/>
    <property type="match status" value="1"/>
</dbReference>
<dbReference type="InterPro" id="IPR036787">
    <property type="entry name" value="T_IF-3_N_sf"/>
</dbReference>
<dbReference type="PROSITE" id="PS00938">
    <property type="entry name" value="IF3"/>
    <property type="match status" value="1"/>
</dbReference>
<dbReference type="FunFam" id="3.30.110.10:FF:000001">
    <property type="entry name" value="Translation initiation factor IF-3"/>
    <property type="match status" value="1"/>
</dbReference>
<comment type="subunit">
    <text evidence="4 6">Monomer.</text>
</comment>